<evidence type="ECO:0000256" key="1">
    <source>
        <dbReference type="ARBA" id="ARBA00010577"/>
    </source>
</evidence>
<dbReference type="EMBL" id="JAHCVJ010000002">
    <property type="protein sequence ID" value="MBT0663965.1"/>
    <property type="molecule type" value="Genomic_DNA"/>
</dbReference>
<evidence type="ECO:0000313" key="8">
    <source>
        <dbReference type="EMBL" id="MBT0663965.1"/>
    </source>
</evidence>
<dbReference type="InterPro" id="IPR025965">
    <property type="entry name" value="FlgD/Vpr_Ig-like"/>
</dbReference>
<evidence type="ECO:0000256" key="4">
    <source>
        <dbReference type="ARBA" id="ARBA00024746"/>
    </source>
</evidence>
<evidence type="ECO:0000259" key="7">
    <source>
        <dbReference type="Pfam" id="PF13861"/>
    </source>
</evidence>
<name>A0AAW4L394_9BACT</name>
<keyword evidence="8" id="KW-0966">Cell projection</keyword>
<dbReference type="AlphaFoldDB" id="A0AAW4L394"/>
<keyword evidence="3 5" id="KW-1005">Bacterial flagellum biogenesis</keyword>
<evidence type="ECO:0000256" key="2">
    <source>
        <dbReference type="ARBA" id="ARBA00016013"/>
    </source>
</evidence>
<dbReference type="Pfam" id="PF03963">
    <property type="entry name" value="FlgD"/>
    <property type="match status" value="1"/>
</dbReference>
<evidence type="ECO:0000256" key="3">
    <source>
        <dbReference type="ARBA" id="ARBA00022795"/>
    </source>
</evidence>
<protein>
    <recommendedName>
        <fullName evidence="2 5">Basal-body rod modification protein FlgD</fullName>
    </recommendedName>
</protein>
<evidence type="ECO:0000313" key="9">
    <source>
        <dbReference type="Proteomes" id="UP000811899"/>
    </source>
</evidence>
<accession>A0AAW4L394</accession>
<dbReference type="InterPro" id="IPR025963">
    <property type="entry name" value="FLgD_Tudor"/>
</dbReference>
<evidence type="ECO:0000256" key="5">
    <source>
        <dbReference type="RuleBase" id="RU362076"/>
    </source>
</evidence>
<proteinExistence type="inferred from homology"/>
<dbReference type="Pfam" id="PF13860">
    <property type="entry name" value="FlgD_ig"/>
    <property type="match status" value="1"/>
</dbReference>
<dbReference type="GO" id="GO:0044781">
    <property type="term" value="P:bacterial-type flagellum organization"/>
    <property type="evidence" value="ECO:0007669"/>
    <property type="project" value="UniProtKB-UniRule"/>
</dbReference>
<evidence type="ECO:0000259" key="6">
    <source>
        <dbReference type="Pfam" id="PF13860"/>
    </source>
</evidence>
<dbReference type="Pfam" id="PF13861">
    <property type="entry name" value="FLgD_tudor"/>
    <property type="match status" value="1"/>
</dbReference>
<keyword evidence="8" id="KW-0969">Cilium</keyword>
<feature type="domain" description="FlgD Tudor-like" evidence="7">
    <location>
        <begin position="82"/>
        <end position="215"/>
    </location>
</feature>
<dbReference type="InterPro" id="IPR005648">
    <property type="entry name" value="FlgD"/>
</dbReference>
<dbReference type="RefSeq" id="WP_214170737.1">
    <property type="nucleotide sequence ID" value="NZ_JAHCVJ010000002.1"/>
</dbReference>
<comment type="caution">
    <text evidence="8">The sequence shown here is derived from an EMBL/GenBank/DDBJ whole genome shotgun (WGS) entry which is preliminary data.</text>
</comment>
<comment type="similarity">
    <text evidence="1 5">Belongs to the FlgD family.</text>
</comment>
<dbReference type="Gene3D" id="2.30.30.910">
    <property type="match status" value="1"/>
</dbReference>
<keyword evidence="9" id="KW-1185">Reference proteome</keyword>
<dbReference type="Proteomes" id="UP000811899">
    <property type="component" value="Unassembled WGS sequence"/>
</dbReference>
<feature type="domain" description="FlgD/Vpr Ig-like" evidence="6">
    <location>
        <begin position="99"/>
        <end position="175"/>
    </location>
</feature>
<keyword evidence="8" id="KW-0282">Flagellum</keyword>
<reference evidence="8 9" key="1">
    <citation type="submission" date="2021-05" db="EMBL/GenBank/DDBJ databases">
        <title>The draft genome of Geobacter pelophilus DSM 12255.</title>
        <authorList>
            <person name="Xu Z."/>
            <person name="Masuda Y."/>
            <person name="Itoh H."/>
            <person name="Senoo K."/>
        </authorList>
    </citation>
    <scope>NUCLEOTIDE SEQUENCE [LARGE SCALE GENOMIC DNA]</scope>
    <source>
        <strain evidence="8 9">DSM 12255</strain>
    </source>
</reference>
<dbReference type="Gene3D" id="2.60.40.4070">
    <property type="match status" value="1"/>
</dbReference>
<sequence length="222" mass="22669">MTVNAATAVTDSASGAAAMKKATGMNKDDFLKLFITQMKNQDPLSPMDSTAFLGQLAQLTQVEQAYNTNSNLQNLIAAQNGSNNLNAVSFLGTTILAQGNQVNLAAGQQPTIAYNLASGAQKVLVEIRDSAGAVVKSVASGSTSSGDNSFVWDGKNDKGEALVAGVYSVSVSAIDAKGQQFSGTPLIQGRVDGVSLDSTTPLLTVGGVSVPLSSVLNVKKGA</sequence>
<organism evidence="8 9">
    <name type="scientific">Geoanaerobacter pelophilus</name>
    <dbReference type="NCBI Taxonomy" id="60036"/>
    <lineage>
        <taxon>Bacteria</taxon>
        <taxon>Pseudomonadati</taxon>
        <taxon>Thermodesulfobacteriota</taxon>
        <taxon>Desulfuromonadia</taxon>
        <taxon>Geobacterales</taxon>
        <taxon>Geobacteraceae</taxon>
        <taxon>Geoanaerobacter</taxon>
    </lineage>
</organism>
<gene>
    <name evidence="8" type="ORF">KI809_06590</name>
</gene>
<comment type="function">
    <text evidence="4 5">Required for flagellar hook formation. May act as a scaffolding protein.</text>
</comment>